<sequence length="203" mass="21914">MRITTSMDYYIYTAASFNNNDEQRRSTATLLVDDIEREQLSQVISGNVGGYRYLTHTGGAGAGEVPGTRPSPPPPRGKTRPDQGGLGAPEPNQLLFLAQTNDILDLNREQAHAVSLPSSSSLTRTALDSPRASDTHREPFSQASSHGCVTRAPFYVLLGSVLAALPLLDAPIAHQTNLPAPRRSAIISLRTLFALRRPLLLST</sequence>
<comment type="caution">
    <text evidence="2">The sequence shown here is derived from an EMBL/GenBank/DDBJ whole genome shotgun (WGS) entry which is preliminary data.</text>
</comment>
<feature type="compositionally biased region" description="Polar residues" evidence="1">
    <location>
        <begin position="116"/>
        <end position="126"/>
    </location>
</feature>
<keyword evidence="3" id="KW-1185">Reference proteome</keyword>
<name>A0A2B7X7W2_9EURO</name>
<proteinExistence type="predicted"/>
<dbReference type="AlphaFoldDB" id="A0A2B7X7W2"/>
<gene>
    <name evidence="2" type="ORF">GX51_03153</name>
</gene>
<evidence type="ECO:0000313" key="3">
    <source>
        <dbReference type="Proteomes" id="UP000224080"/>
    </source>
</evidence>
<dbReference type="EMBL" id="PDNC01000033">
    <property type="protein sequence ID" value="PGH05055.1"/>
    <property type="molecule type" value="Genomic_DNA"/>
</dbReference>
<protein>
    <submittedName>
        <fullName evidence="2">Uncharacterized protein</fullName>
    </submittedName>
</protein>
<feature type="region of interest" description="Disordered" evidence="1">
    <location>
        <begin position="55"/>
        <end position="90"/>
    </location>
</feature>
<accession>A0A2B7X7W2</accession>
<evidence type="ECO:0000256" key="1">
    <source>
        <dbReference type="SAM" id="MobiDB-lite"/>
    </source>
</evidence>
<dbReference type="Proteomes" id="UP000224080">
    <property type="component" value="Unassembled WGS sequence"/>
</dbReference>
<evidence type="ECO:0000313" key="2">
    <source>
        <dbReference type="EMBL" id="PGH05055.1"/>
    </source>
</evidence>
<reference evidence="2 3" key="1">
    <citation type="submission" date="2017-10" db="EMBL/GenBank/DDBJ databases">
        <title>Comparative genomics in systemic dimorphic fungi from Ajellomycetaceae.</title>
        <authorList>
            <person name="Munoz J.F."/>
            <person name="Mcewen J.G."/>
            <person name="Clay O.K."/>
            <person name="Cuomo C.A."/>
        </authorList>
    </citation>
    <scope>NUCLEOTIDE SEQUENCE [LARGE SCALE GENOMIC DNA]</scope>
    <source>
        <strain evidence="2 3">UAMH130</strain>
    </source>
</reference>
<organism evidence="2 3">
    <name type="scientific">Blastomyces parvus</name>
    <dbReference type="NCBI Taxonomy" id="2060905"/>
    <lineage>
        <taxon>Eukaryota</taxon>
        <taxon>Fungi</taxon>
        <taxon>Dikarya</taxon>
        <taxon>Ascomycota</taxon>
        <taxon>Pezizomycotina</taxon>
        <taxon>Eurotiomycetes</taxon>
        <taxon>Eurotiomycetidae</taxon>
        <taxon>Onygenales</taxon>
        <taxon>Ajellomycetaceae</taxon>
        <taxon>Blastomyces</taxon>
    </lineage>
</organism>
<feature type="region of interest" description="Disordered" evidence="1">
    <location>
        <begin position="115"/>
        <end position="144"/>
    </location>
</feature>